<accession>A0AAW6RNZ2</accession>
<dbReference type="PANTHER" id="PTHR34368">
    <property type="entry name" value="OS01G0962200 PROTEIN"/>
    <property type="match status" value="1"/>
</dbReference>
<dbReference type="AlphaFoldDB" id="A0AAW6RNZ2"/>
<sequence>MKHLSTAAAERLTLGLTLGLVALAALAPATHLPAHYHHFADQRALGGLPFAMDVLTNLPFALAGAWGLAWLRRATGLAQPQRMLAALFFAGLALTALCSGIYHLHPENAGLALDRAGMAVAFAGVVGLAAADRVSGRAGLALAALLLALGPLAAVWDWRTGNMTPWAVLQAGGALLLALLALRRPHSPFSPFSPDAKAHAGALGFSTLGVLGIYALAKALEMGDHAVFHALHGVISGHSLKHVAAAAAAWPVLAALKRLHGRSLTH</sequence>
<organism evidence="2 3">
    <name type="scientific">Ottowia cancrivicina</name>
    <dbReference type="NCBI Taxonomy" id="3040346"/>
    <lineage>
        <taxon>Bacteria</taxon>
        <taxon>Pseudomonadati</taxon>
        <taxon>Pseudomonadota</taxon>
        <taxon>Betaproteobacteria</taxon>
        <taxon>Burkholderiales</taxon>
        <taxon>Comamonadaceae</taxon>
        <taxon>Ottowia</taxon>
    </lineage>
</organism>
<keyword evidence="3" id="KW-1185">Reference proteome</keyword>
<evidence type="ECO:0008006" key="4">
    <source>
        <dbReference type="Google" id="ProtNLM"/>
    </source>
</evidence>
<proteinExistence type="predicted"/>
<keyword evidence="1" id="KW-0472">Membrane</keyword>
<keyword evidence="1" id="KW-1133">Transmembrane helix</keyword>
<feature type="transmembrane region" description="Helical" evidence="1">
    <location>
        <begin position="164"/>
        <end position="182"/>
    </location>
</feature>
<evidence type="ECO:0000256" key="1">
    <source>
        <dbReference type="SAM" id="Phobius"/>
    </source>
</evidence>
<dbReference type="EMBL" id="JARVII010000009">
    <property type="protein sequence ID" value="MDG9699235.1"/>
    <property type="molecule type" value="Genomic_DNA"/>
</dbReference>
<name>A0AAW6RNZ2_9BURK</name>
<feature type="transmembrane region" description="Helical" evidence="1">
    <location>
        <begin position="45"/>
        <end position="71"/>
    </location>
</feature>
<feature type="transmembrane region" description="Helical" evidence="1">
    <location>
        <begin position="138"/>
        <end position="158"/>
    </location>
</feature>
<evidence type="ECO:0000313" key="3">
    <source>
        <dbReference type="Proteomes" id="UP001237156"/>
    </source>
</evidence>
<evidence type="ECO:0000313" key="2">
    <source>
        <dbReference type="EMBL" id="MDG9699235.1"/>
    </source>
</evidence>
<dbReference type="PANTHER" id="PTHR34368:SF1">
    <property type="entry name" value="OS01G0962200 PROTEIN"/>
    <property type="match status" value="1"/>
</dbReference>
<protein>
    <recommendedName>
        <fullName evidence="4">Alkaline phytoceramidase</fullName>
    </recommendedName>
</protein>
<dbReference type="RefSeq" id="WP_279524168.1">
    <property type="nucleotide sequence ID" value="NZ_JARVII010000009.1"/>
</dbReference>
<dbReference type="Proteomes" id="UP001237156">
    <property type="component" value="Unassembled WGS sequence"/>
</dbReference>
<keyword evidence="1" id="KW-0812">Transmembrane</keyword>
<comment type="caution">
    <text evidence="2">The sequence shown here is derived from an EMBL/GenBank/DDBJ whole genome shotgun (WGS) entry which is preliminary data.</text>
</comment>
<gene>
    <name evidence="2" type="ORF">QB898_05775</name>
</gene>
<feature type="transmembrane region" description="Helical" evidence="1">
    <location>
        <begin position="202"/>
        <end position="220"/>
    </location>
</feature>
<reference evidence="2 3" key="1">
    <citation type="submission" date="2023-04" db="EMBL/GenBank/DDBJ databases">
        <title>Ottowia paracancer sp. nov., isolated from human stomach.</title>
        <authorList>
            <person name="Song Y."/>
        </authorList>
    </citation>
    <scope>NUCLEOTIDE SEQUENCE [LARGE SCALE GENOMIC DNA]</scope>
    <source>
        <strain evidence="2 3">10c7w1</strain>
    </source>
</reference>
<feature type="transmembrane region" description="Helical" evidence="1">
    <location>
        <begin position="83"/>
        <end position="105"/>
    </location>
</feature>